<evidence type="ECO:0000313" key="1">
    <source>
        <dbReference type="Proteomes" id="UP000046393"/>
    </source>
</evidence>
<dbReference type="WBParaSite" id="SMUV_0001033701-mRNA-1">
    <property type="protein sequence ID" value="SMUV_0001033701-mRNA-1"/>
    <property type="gene ID" value="SMUV_0001033701"/>
</dbReference>
<dbReference type="Proteomes" id="UP000046393">
    <property type="component" value="Unplaced"/>
</dbReference>
<accession>A0A0N5AZB4</accession>
<sequence>MNDSVSSPSLVSSSSLQFCSNKNSQMTTMVMDSGNVGKKKCNSVCDMGTFYDVLFIFLQQVEESLSSFRRLSDLQNLDLKEMPENDFLNLMDCIYKRPCCKKQSLICHNECDGRHDSDEERSLLYDVASTASDSAACTEVNSNEALVSRSVT</sequence>
<proteinExistence type="predicted"/>
<dbReference type="AlphaFoldDB" id="A0A0N5AZB4"/>
<protein>
    <submittedName>
        <fullName evidence="2">BTB domain-containing protein</fullName>
    </submittedName>
</protein>
<keyword evidence="1" id="KW-1185">Reference proteome</keyword>
<reference evidence="2" key="1">
    <citation type="submission" date="2017-02" db="UniProtKB">
        <authorList>
            <consortium name="WormBaseParasite"/>
        </authorList>
    </citation>
    <scope>IDENTIFICATION</scope>
</reference>
<evidence type="ECO:0000313" key="2">
    <source>
        <dbReference type="WBParaSite" id="SMUV_0001033701-mRNA-1"/>
    </source>
</evidence>
<name>A0A0N5AZB4_9BILA</name>
<organism evidence="1 2">
    <name type="scientific">Syphacia muris</name>
    <dbReference type="NCBI Taxonomy" id="451379"/>
    <lineage>
        <taxon>Eukaryota</taxon>
        <taxon>Metazoa</taxon>
        <taxon>Ecdysozoa</taxon>
        <taxon>Nematoda</taxon>
        <taxon>Chromadorea</taxon>
        <taxon>Rhabditida</taxon>
        <taxon>Spirurina</taxon>
        <taxon>Oxyuridomorpha</taxon>
        <taxon>Oxyuroidea</taxon>
        <taxon>Oxyuridae</taxon>
        <taxon>Syphacia</taxon>
    </lineage>
</organism>